<feature type="binding site" description="in other chain" evidence="6">
    <location>
        <position position="322"/>
    </location>
    <ligand>
        <name>K(+)</name>
        <dbReference type="ChEBI" id="CHEBI:29103"/>
        <note>ligand shared between two tetrameric partners</note>
    </ligand>
</feature>
<dbReference type="AlphaFoldDB" id="A0A1F7YJH8"/>
<feature type="binding site" evidence="5">
    <location>
        <begin position="318"/>
        <end position="320"/>
    </location>
    <ligand>
        <name>NAD(+)</name>
        <dbReference type="ChEBI" id="CHEBI:57540"/>
    </ligand>
</feature>
<feature type="binding site" evidence="5">
    <location>
        <begin position="267"/>
        <end position="269"/>
    </location>
    <ligand>
        <name>NAD(+)</name>
        <dbReference type="ChEBI" id="CHEBI:57540"/>
    </ligand>
</feature>
<dbReference type="InterPro" id="IPR005990">
    <property type="entry name" value="IMP_DH"/>
</dbReference>
<dbReference type="GO" id="GO:0003938">
    <property type="term" value="F:IMP dehydrogenase activity"/>
    <property type="evidence" value="ECO:0007669"/>
    <property type="project" value="InterPro"/>
</dbReference>
<dbReference type="CDD" id="cd00381">
    <property type="entry name" value="IMPDH"/>
    <property type="match status" value="1"/>
</dbReference>
<feature type="domain" description="CBS" evidence="9">
    <location>
        <begin position="167"/>
        <end position="231"/>
    </location>
</feature>
<dbReference type="EMBL" id="MGGL01000004">
    <property type="protein sequence ID" value="OGM27496.1"/>
    <property type="molecule type" value="Genomic_DNA"/>
</dbReference>
<protein>
    <recommendedName>
        <fullName evidence="9">CBS domain-containing protein</fullName>
    </recommendedName>
</protein>
<dbReference type="PIRSF" id="PIRSF000130">
    <property type="entry name" value="IMPDH"/>
    <property type="match status" value="1"/>
</dbReference>
<keyword evidence="4 7" id="KW-0129">CBS domain</keyword>
<evidence type="ECO:0000313" key="11">
    <source>
        <dbReference type="Proteomes" id="UP000179221"/>
    </source>
</evidence>
<dbReference type="InterPro" id="IPR046342">
    <property type="entry name" value="CBS_dom_sf"/>
</dbReference>
<evidence type="ECO:0000256" key="1">
    <source>
        <dbReference type="ARBA" id="ARBA00005502"/>
    </source>
</evidence>
<organism evidence="10 11">
    <name type="scientific">Candidatus Woesebacteria bacterium RIFCSPHIGHO2_01_FULL_40_22</name>
    <dbReference type="NCBI Taxonomy" id="1802499"/>
    <lineage>
        <taxon>Bacteria</taxon>
        <taxon>Candidatus Woeseibacteriota</taxon>
    </lineage>
</organism>
<accession>A0A1F7YJH8</accession>
<gene>
    <name evidence="10" type="ORF">A2628_01770</name>
</gene>
<dbReference type="InterPro" id="IPR001093">
    <property type="entry name" value="IMP_DH_GMPRt"/>
</dbReference>
<comment type="similarity">
    <text evidence="1">Belongs to the IMPDH/GMPR family.</text>
</comment>
<reference evidence="10 11" key="1">
    <citation type="journal article" date="2016" name="Nat. Commun.">
        <title>Thousands of microbial genomes shed light on interconnected biogeochemical processes in an aquifer system.</title>
        <authorList>
            <person name="Anantharaman K."/>
            <person name="Brown C.T."/>
            <person name="Hug L.A."/>
            <person name="Sharon I."/>
            <person name="Castelle C.J."/>
            <person name="Probst A.J."/>
            <person name="Thomas B.C."/>
            <person name="Singh A."/>
            <person name="Wilkins M.J."/>
            <person name="Karaoz U."/>
            <person name="Brodie E.L."/>
            <person name="Williams K.H."/>
            <person name="Hubbard S.S."/>
            <person name="Banfield J.F."/>
        </authorList>
    </citation>
    <scope>NUCLEOTIDE SEQUENCE [LARGE SCALE GENOMIC DNA]</scope>
</reference>
<evidence type="ECO:0000256" key="4">
    <source>
        <dbReference type="ARBA" id="ARBA00023122"/>
    </source>
</evidence>
<evidence type="ECO:0000259" key="9">
    <source>
        <dbReference type="PROSITE" id="PS51371"/>
    </source>
</evidence>
<feature type="domain" description="CBS" evidence="9">
    <location>
        <begin position="105"/>
        <end position="165"/>
    </location>
</feature>
<dbReference type="FunFam" id="3.20.20.70:FF:000424">
    <property type="entry name" value="Inosine-5'-monophosphate dehydrogenase 2"/>
    <property type="match status" value="1"/>
</dbReference>
<keyword evidence="2" id="KW-0479">Metal-binding</keyword>
<feature type="binding site" description="in other chain" evidence="6">
    <location>
        <position position="325"/>
    </location>
    <ligand>
        <name>K(+)</name>
        <dbReference type="ChEBI" id="CHEBI:29103"/>
        <note>ligand shared between two tetrameric partners</note>
    </ligand>
</feature>
<dbReference type="Pfam" id="PF00571">
    <property type="entry name" value="CBS"/>
    <property type="match status" value="2"/>
</dbReference>
<dbReference type="GO" id="GO:0006183">
    <property type="term" value="P:GTP biosynthetic process"/>
    <property type="evidence" value="ECO:0007669"/>
    <property type="project" value="TreeGrafter"/>
</dbReference>
<dbReference type="Proteomes" id="UP000179221">
    <property type="component" value="Unassembled WGS sequence"/>
</dbReference>
<dbReference type="InterPro" id="IPR000644">
    <property type="entry name" value="CBS_dom"/>
</dbReference>
<dbReference type="SMART" id="SM00116">
    <property type="entry name" value="CBS"/>
    <property type="match status" value="2"/>
</dbReference>
<comment type="caution">
    <text evidence="10">The sequence shown here is derived from an EMBL/GenBank/DDBJ whole genome shotgun (WGS) entry which is preliminary data.</text>
</comment>
<evidence type="ECO:0000256" key="7">
    <source>
        <dbReference type="PROSITE-ProRule" id="PRU00703"/>
    </source>
</evidence>
<name>A0A1F7YJH8_9BACT</name>
<dbReference type="SUPFAM" id="SSF51412">
    <property type="entry name" value="Inosine monophosphate dehydrogenase (IMPDH)"/>
    <property type="match status" value="1"/>
</dbReference>
<dbReference type="GO" id="GO:0046872">
    <property type="term" value="F:metal ion binding"/>
    <property type="evidence" value="ECO:0007669"/>
    <property type="project" value="UniProtKB-KW"/>
</dbReference>
<dbReference type="InterPro" id="IPR013785">
    <property type="entry name" value="Aldolase_TIM"/>
</dbReference>
<feature type="binding site" description="in other chain" evidence="6">
    <location>
        <position position="320"/>
    </location>
    <ligand>
        <name>K(+)</name>
        <dbReference type="ChEBI" id="CHEBI:29103"/>
        <note>ligand shared between two tetrameric partners</note>
    </ligand>
</feature>
<evidence type="ECO:0000256" key="5">
    <source>
        <dbReference type="PIRSR" id="PIRSR000130-3"/>
    </source>
</evidence>
<evidence type="ECO:0000256" key="2">
    <source>
        <dbReference type="ARBA" id="ARBA00022723"/>
    </source>
</evidence>
<evidence type="ECO:0000256" key="6">
    <source>
        <dbReference type="PIRSR" id="PIRSR000130-4"/>
    </source>
</evidence>
<dbReference type="CDD" id="cd04601">
    <property type="entry name" value="CBS_pair_IMPDH"/>
    <property type="match status" value="1"/>
</dbReference>
<dbReference type="SUPFAM" id="SSF54631">
    <property type="entry name" value="CBS-domain pair"/>
    <property type="match status" value="1"/>
</dbReference>
<keyword evidence="3" id="KW-0560">Oxidoreductase</keyword>
<dbReference type="Pfam" id="PF00478">
    <property type="entry name" value="IMPDH"/>
    <property type="match status" value="1"/>
</dbReference>
<evidence type="ECO:0000313" key="10">
    <source>
        <dbReference type="EMBL" id="OGM27496.1"/>
    </source>
</evidence>
<dbReference type="PANTHER" id="PTHR11911">
    <property type="entry name" value="INOSINE-5-MONOPHOSPHATE DEHYDROGENASE RELATED"/>
    <property type="match status" value="1"/>
</dbReference>
<keyword evidence="6" id="KW-0630">Potassium</keyword>
<evidence type="ECO:0000256" key="3">
    <source>
        <dbReference type="ARBA" id="ARBA00023002"/>
    </source>
</evidence>
<dbReference type="Gene3D" id="3.20.20.70">
    <property type="entry name" value="Aldolase class I"/>
    <property type="match status" value="1"/>
</dbReference>
<dbReference type="SMART" id="SM01240">
    <property type="entry name" value="IMPDH"/>
    <property type="match status" value="1"/>
</dbReference>
<dbReference type="PROSITE" id="PS51371">
    <property type="entry name" value="CBS"/>
    <property type="match status" value="2"/>
</dbReference>
<sequence>MPKFTHKISYYDGDAGLAFSDVYLKPAYSDIRSRFGKQIDTSTFLAKGAPKLNIPFISAGMDTVTEEGMAAIFALNGGIGEIHRNNTPDEQADMVRLVKERMRLIEKYPPTVSENATIADALNLLSKRNRGYVIVFQGNAFDGHFSGIATSRDFLANDSDTQITEVMTPFSRGRISKLITAPFGTTLTEAVKIMRAKKIEKLPVIKDDNTLFGVYSLKDFDYINKYSNAALDKEGRLIVGAAIGVHGIDIERAHKVVNEGADVLFLDIAHGHTVYSSEMIKRLKVKEHINTPIVVGNFATKEGVLFAYDIGADGIKVGIGPGFVCKTRNIAGTGVPQVTAILEAQEALSKKSDPPPITADGGVREPGDPPKAIACGADCVMWGSVWAGTEMSPGEVVKTGGRLQKRIRGMASRSVFEDRKKMGDSTTNPELYTPEGREIFTPYQGSTQMILNEYIGGLRSAMSYTGSHSIKELQKAKLIHISVNGSNEQERSLNI</sequence>
<keyword evidence="5" id="KW-0520">NAD</keyword>
<proteinExistence type="inferred from homology"/>
<feature type="region of interest" description="Disordered" evidence="8">
    <location>
        <begin position="347"/>
        <end position="369"/>
    </location>
</feature>
<dbReference type="PANTHER" id="PTHR11911:SF111">
    <property type="entry name" value="INOSINE-5'-MONOPHOSPHATE DEHYDROGENASE"/>
    <property type="match status" value="1"/>
</dbReference>
<evidence type="ECO:0000256" key="8">
    <source>
        <dbReference type="SAM" id="MobiDB-lite"/>
    </source>
</evidence>